<feature type="domain" description="J" evidence="1">
    <location>
        <begin position="3"/>
        <end position="59"/>
    </location>
</feature>
<dbReference type="PROSITE" id="PS50076">
    <property type="entry name" value="DNAJ_2"/>
    <property type="match status" value="1"/>
</dbReference>
<dbReference type="InterPro" id="IPR001623">
    <property type="entry name" value="DnaJ_domain"/>
</dbReference>
<proteinExistence type="predicted"/>
<dbReference type="Pfam" id="PF00226">
    <property type="entry name" value="DnaJ"/>
    <property type="match status" value="1"/>
</dbReference>
<dbReference type="InterPro" id="IPR036869">
    <property type="entry name" value="J_dom_sf"/>
</dbReference>
<sequence length="59" mass="6851">MKTCWNILGIDITLDKKLIKKSYALLLRTYHPQKDPEGFQRLKQAYDEALNLASTLTIK</sequence>
<evidence type="ECO:0000313" key="2">
    <source>
        <dbReference type="EMBL" id="VAW73315.1"/>
    </source>
</evidence>
<reference evidence="2" key="1">
    <citation type="submission" date="2018-06" db="EMBL/GenBank/DDBJ databases">
        <authorList>
            <person name="Zhirakovskaya E."/>
        </authorList>
    </citation>
    <scope>NUCLEOTIDE SEQUENCE</scope>
</reference>
<protein>
    <recommendedName>
        <fullName evidence="1">J domain-containing protein</fullName>
    </recommendedName>
</protein>
<organism evidence="2">
    <name type="scientific">hydrothermal vent metagenome</name>
    <dbReference type="NCBI Taxonomy" id="652676"/>
    <lineage>
        <taxon>unclassified sequences</taxon>
        <taxon>metagenomes</taxon>
        <taxon>ecological metagenomes</taxon>
    </lineage>
</organism>
<dbReference type="AlphaFoldDB" id="A0A3B0XY67"/>
<gene>
    <name evidence="2" type="ORF">MNBD_GAMMA10-3076</name>
</gene>
<dbReference type="SMART" id="SM00271">
    <property type="entry name" value="DnaJ"/>
    <property type="match status" value="1"/>
</dbReference>
<evidence type="ECO:0000259" key="1">
    <source>
        <dbReference type="PROSITE" id="PS50076"/>
    </source>
</evidence>
<dbReference type="EMBL" id="UOFJ01000707">
    <property type="protein sequence ID" value="VAW73315.1"/>
    <property type="molecule type" value="Genomic_DNA"/>
</dbReference>
<dbReference type="CDD" id="cd06257">
    <property type="entry name" value="DnaJ"/>
    <property type="match status" value="1"/>
</dbReference>
<dbReference type="Gene3D" id="1.10.287.110">
    <property type="entry name" value="DnaJ domain"/>
    <property type="match status" value="1"/>
</dbReference>
<feature type="non-terminal residue" evidence="2">
    <location>
        <position position="59"/>
    </location>
</feature>
<name>A0A3B0XY67_9ZZZZ</name>
<accession>A0A3B0XY67</accession>
<dbReference type="SUPFAM" id="SSF46565">
    <property type="entry name" value="Chaperone J-domain"/>
    <property type="match status" value="1"/>
</dbReference>